<dbReference type="AlphaFoldDB" id="A0A8J6FBT0"/>
<dbReference type="Proteomes" id="UP000770717">
    <property type="component" value="Unassembled WGS sequence"/>
</dbReference>
<evidence type="ECO:0000313" key="1">
    <source>
        <dbReference type="EMBL" id="KAG9484150.1"/>
    </source>
</evidence>
<evidence type="ECO:0000313" key="2">
    <source>
        <dbReference type="Proteomes" id="UP000770717"/>
    </source>
</evidence>
<comment type="caution">
    <text evidence="1">The sequence shown here is derived from an EMBL/GenBank/DDBJ whole genome shotgun (WGS) entry which is preliminary data.</text>
</comment>
<accession>A0A8J6FBT0</accession>
<reference evidence="1" key="1">
    <citation type="thesis" date="2020" institute="ProQuest LLC" country="789 East Eisenhower Parkway, Ann Arbor, MI, USA">
        <title>Comparative Genomics and Chromosome Evolution.</title>
        <authorList>
            <person name="Mudd A.B."/>
        </authorList>
    </citation>
    <scope>NUCLEOTIDE SEQUENCE</scope>
    <source>
        <strain evidence="1">HN-11 Male</strain>
        <tissue evidence="1">Kidney and liver</tissue>
    </source>
</reference>
<protein>
    <submittedName>
        <fullName evidence="1">Uncharacterized protein</fullName>
    </submittedName>
</protein>
<organism evidence="1 2">
    <name type="scientific">Eleutherodactylus coqui</name>
    <name type="common">Puerto Rican coqui</name>
    <dbReference type="NCBI Taxonomy" id="57060"/>
    <lineage>
        <taxon>Eukaryota</taxon>
        <taxon>Metazoa</taxon>
        <taxon>Chordata</taxon>
        <taxon>Craniata</taxon>
        <taxon>Vertebrata</taxon>
        <taxon>Euteleostomi</taxon>
        <taxon>Amphibia</taxon>
        <taxon>Batrachia</taxon>
        <taxon>Anura</taxon>
        <taxon>Neobatrachia</taxon>
        <taxon>Hyloidea</taxon>
        <taxon>Eleutherodactylidae</taxon>
        <taxon>Eleutherodactylinae</taxon>
        <taxon>Eleutherodactylus</taxon>
        <taxon>Eleutherodactylus</taxon>
    </lineage>
</organism>
<keyword evidence="2" id="KW-1185">Reference proteome</keyword>
<proteinExistence type="predicted"/>
<name>A0A8J6FBT0_ELECQ</name>
<sequence length="87" mass="9902">MHPVTLFEPKPECNLTEAETIKERSDRDISTTDDLHWKACIGRTCTKWCSFCCESPKKSTVQSTANYCHAVDLRCVESFWIFSAPIG</sequence>
<gene>
    <name evidence="1" type="ORF">GDO78_009843</name>
</gene>
<dbReference type="EMBL" id="WNTK01000005">
    <property type="protein sequence ID" value="KAG9484150.1"/>
    <property type="molecule type" value="Genomic_DNA"/>
</dbReference>